<dbReference type="EMBL" id="LVHI01000012">
    <property type="protein sequence ID" value="OAK54433.1"/>
    <property type="molecule type" value="Genomic_DNA"/>
</dbReference>
<feature type="transmembrane region" description="Helical" evidence="1">
    <location>
        <begin position="54"/>
        <end position="75"/>
    </location>
</feature>
<keyword evidence="1" id="KW-0812">Transmembrane</keyword>
<feature type="transmembrane region" description="Helical" evidence="1">
    <location>
        <begin position="87"/>
        <end position="106"/>
    </location>
</feature>
<evidence type="ECO:0000313" key="3">
    <source>
        <dbReference type="Proteomes" id="UP000077519"/>
    </source>
</evidence>
<sequence length="122" mass="13687">MTGPRRRPRERVVLAGRRGARMVRTRVEVQEQTEVGDAMVRGLVRAQLMLSVRLALLTLAVLFAIPLVSLVVPAFADATLFGIRLPWLVLGVAVYPLLLVVGWVYVRQADRNEHEFVDLVDD</sequence>
<keyword evidence="1" id="KW-1133">Transmembrane helix</keyword>
<reference evidence="2 3" key="1">
    <citation type="submission" date="2016-03" db="EMBL/GenBank/DDBJ databases">
        <title>Genome sequence of Rhodococcus kyotonensis KB10.</title>
        <authorList>
            <person name="Jeong H."/>
            <person name="Hong C.E."/>
            <person name="Jo S.H."/>
            <person name="Park J.M."/>
        </authorList>
    </citation>
    <scope>NUCLEOTIDE SEQUENCE [LARGE SCALE GENOMIC DNA]</scope>
    <source>
        <strain evidence="2 3">KB10</strain>
    </source>
</reference>
<evidence type="ECO:0000313" key="2">
    <source>
        <dbReference type="EMBL" id="OAK54433.1"/>
    </source>
</evidence>
<dbReference type="AlphaFoldDB" id="A0A177YG01"/>
<organism evidence="2 3">
    <name type="scientific">Rhodococcoides kyotonense</name>
    <dbReference type="NCBI Taxonomy" id="398843"/>
    <lineage>
        <taxon>Bacteria</taxon>
        <taxon>Bacillati</taxon>
        <taxon>Actinomycetota</taxon>
        <taxon>Actinomycetes</taxon>
        <taxon>Mycobacteriales</taxon>
        <taxon>Nocardiaceae</taxon>
        <taxon>Rhodococcoides</taxon>
    </lineage>
</organism>
<keyword evidence="3" id="KW-1185">Reference proteome</keyword>
<accession>A0A177YG01</accession>
<comment type="caution">
    <text evidence="2">The sequence shown here is derived from an EMBL/GenBank/DDBJ whole genome shotgun (WGS) entry which is preliminary data.</text>
</comment>
<protein>
    <submittedName>
        <fullName evidence="2">Uncharacterized protein</fullName>
    </submittedName>
</protein>
<evidence type="ECO:0000256" key="1">
    <source>
        <dbReference type="SAM" id="Phobius"/>
    </source>
</evidence>
<name>A0A177YG01_9NOCA</name>
<keyword evidence="1" id="KW-0472">Membrane</keyword>
<proteinExistence type="predicted"/>
<gene>
    <name evidence="2" type="ORF">A3K89_03385</name>
</gene>
<dbReference type="Proteomes" id="UP000077519">
    <property type="component" value="Unassembled WGS sequence"/>
</dbReference>